<name>A0ABT3CSZ4_9BACT</name>
<dbReference type="Gene3D" id="3.20.20.80">
    <property type="entry name" value="Glycosidases"/>
    <property type="match status" value="1"/>
</dbReference>
<dbReference type="SUPFAM" id="SSF51445">
    <property type="entry name" value="(Trans)glycosidases"/>
    <property type="match status" value="1"/>
</dbReference>
<feature type="domain" description="Glycoside hydrolase family 5" evidence="5">
    <location>
        <begin position="40"/>
        <end position="441"/>
    </location>
</feature>
<keyword evidence="7" id="KW-1185">Reference proteome</keyword>
<dbReference type="PANTHER" id="PTHR31451">
    <property type="match status" value="1"/>
</dbReference>
<dbReference type="PANTHER" id="PTHR31451:SF40">
    <property type="entry name" value="GLYCOSIDE HYDROLASE FAMILY 5 DOMAIN-CONTAINING PROTEIN"/>
    <property type="match status" value="1"/>
</dbReference>
<evidence type="ECO:0000256" key="2">
    <source>
        <dbReference type="ARBA" id="ARBA00012706"/>
    </source>
</evidence>
<organism evidence="6 7">
    <name type="scientific">Reichenbachiella ulvae</name>
    <dbReference type="NCBI Taxonomy" id="2980104"/>
    <lineage>
        <taxon>Bacteria</taxon>
        <taxon>Pseudomonadati</taxon>
        <taxon>Bacteroidota</taxon>
        <taxon>Cytophagia</taxon>
        <taxon>Cytophagales</taxon>
        <taxon>Reichenbachiellaceae</taxon>
        <taxon>Reichenbachiella</taxon>
    </lineage>
</organism>
<evidence type="ECO:0000259" key="5">
    <source>
        <dbReference type="Pfam" id="PF26410"/>
    </source>
</evidence>
<evidence type="ECO:0000256" key="3">
    <source>
        <dbReference type="ARBA" id="ARBA00022801"/>
    </source>
</evidence>
<dbReference type="InterPro" id="IPR001547">
    <property type="entry name" value="Glyco_hydro_5"/>
</dbReference>
<sequence>MKKYYWMWVLAIVFAACSQNKKSNDTVDVDQQTEIEKDGFVKVNGLSFEIDGEPYRYIGTNFWYGMNLGSPGEGGDRERLVRELDRLQALGLKNLRVMAASEGAEDSPYQNKPILQTAPGEYNQELLEGLDFFFVELAKRDMKAVVCLGNFWMWSGGFPQYVSWAEGSEIPYPDVMGGGSWDDFISYSESFYSNEKAQQYYFDFLKFIINRTNSLTGQKYKEDPTVMAWQLANEPRGYNHVEEYRVWLNKAAALIKEQDQRHLVCTGTEGDTSTPISGTELYEDNLSPDIDYATTHVWIQNWGWYNPENEDSYAQALQKSKDYLKGQEEKAKRLGKPLVIEEFGVSRNGGNFYDSASVSVRNDYYEFLFDYTVSNIKQNGIIQGCNFWSWGGEGRPANPGMLWEPGDDLIGDPAHERQGWYSVYETDSSTIELIKSYTSKI</sequence>
<dbReference type="InterPro" id="IPR045053">
    <property type="entry name" value="MAN-like"/>
</dbReference>
<gene>
    <name evidence="6" type="ORF">N7U62_09095</name>
</gene>
<proteinExistence type="predicted"/>
<dbReference type="EC" id="3.2.1.78" evidence="2"/>
<dbReference type="PROSITE" id="PS51257">
    <property type="entry name" value="PROKAR_LIPOPROTEIN"/>
    <property type="match status" value="1"/>
</dbReference>
<evidence type="ECO:0000313" key="6">
    <source>
        <dbReference type="EMBL" id="MCV9386816.1"/>
    </source>
</evidence>
<keyword evidence="4" id="KW-0326">Glycosidase</keyword>
<comment type="caution">
    <text evidence="6">The sequence shown here is derived from an EMBL/GenBank/DDBJ whole genome shotgun (WGS) entry which is preliminary data.</text>
</comment>
<evidence type="ECO:0000313" key="7">
    <source>
        <dbReference type="Proteomes" id="UP001300692"/>
    </source>
</evidence>
<protein>
    <recommendedName>
        <fullName evidence="2">mannan endo-1,4-beta-mannosidase</fullName>
        <ecNumber evidence="2">3.2.1.78</ecNumber>
    </recommendedName>
</protein>
<dbReference type="InterPro" id="IPR017853">
    <property type="entry name" value="GH"/>
</dbReference>
<evidence type="ECO:0000256" key="1">
    <source>
        <dbReference type="ARBA" id="ARBA00001678"/>
    </source>
</evidence>
<dbReference type="Proteomes" id="UP001300692">
    <property type="component" value="Unassembled WGS sequence"/>
</dbReference>
<reference evidence="6 7" key="1">
    <citation type="submission" date="2022-10" db="EMBL/GenBank/DDBJ databases">
        <title>Comparative genomics and taxonomic characterization of three novel marine species of genus Reichenbachiella exhibiting antioxidant and polysaccharide degradation activities.</title>
        <authorList>
            <person name="Muhammad N."/>
            <person name="Lee Y.-J."/>
            <person name="Ko J."/>
            <person name="Kim S.-G."/>
        </authorList>
    </citation>
    <scope>NUCLEOTIDE SEQUENCE [LARGE SCALE GENOMIC DNA]</scope>
    <source>
        <strain evidence="6 7">ABR2-5</strain>
    </source>
</reference>
<accession>A0ABT3CSZ4</accession>
<keyword evidence="3" id="KW-0378">Hydrolase</keyword>
<dbReference type="RefSeq" id="WP_264137650.1">
    <property type="nucleotide sequence ID" value="NZ_JAOYOD010000001.1"/>
</dbReference>
<evidence type="ECO:0000256" key="4">
    <source>
        <dbReference type="ARBA" id="ARBA00023295"/>
    </source>
</evidence>
<dbReference type="EMBL" id="JAOYOD010000001">
    <property type="protein sequence ID" value="MCV9386816.1"/>
    <property type="molecule type" value="Genomic_DNA"/>
</dbReference>
<comment type="catalytic activity">
    <reaction evidence="1">
        <text>Random hydrolysis of (1-&gt;4)-beta-D-mannosidic linkages in mannans, galactomannans and glucomannans.</text>
        <dbReference type="EC" id="3.2.1.78"/>
    </reaction>
</comment>
<dbReference type="Pfam" id="PF26410">
    <property type="entry name" value="GH5_mannosidase"/>
    <property type="match status" value="1"/>
</dbReference>